<feature type="region of interest" description="Disordered" evidence="2">
    <location>
        <begin position="104"/>
        <end position="149"/>
    </location>
</feature>
<proteinExistence type="predicted"/>
<name>A0AAN8CWA4_CHAGU</name>
<dbReference type="EMBL" id="JAURVH010001528">
    <property type="protein sequence ID" value="KAK5911162.1"/>
    <property type="molecule type" value="Genomic_DNA"/>
</dbReference>
<accession>A0AAN8CWA4</accession>
<keyword evidence="4" id="KW-1185">Reference proteome</keyword>
<reference evidence="3 4" key="1">
    <citation type="journal article" date="2023" name="Mol. Biol. Evol.">
        <title>Genomics of Secondarily Temperate Adaptation in the Only Non-Antarctic Icefish.</title>
        <authorList>
            <person name="Rivera-Colon A.G."/>
            <person name="Rayamajhi N."/>
            <person name="Minhas B.F."/>
            <person name="Madrigal G."/>
            <person name="Bilyk K.T."/>
            <person name="Yoon V."/>
            <person name="Hune M."/>
            <person name="Gregory S."/>
            <person name="Cheng C.H.C."/>
            <person name="Catchen J.M."/>
        </authorList>
    </citation>
    <scope>NUCLEOTIDE SEQUENCE [LARGE SCALE GENOMIC DNA]</scope>
    <source>
        <tissue evidence="3">White muscle</tissue>
    </source>
</reference>
<organism evidence="3 4">
    <name type="scientific">Champsocephalus gunnari</name>
    <name type="common">Mackerel icefish</name>
    <dbReference type="NCBI Taxonomy" id="52237"/>
    <lineage>
        <taxon>Eukaryota</taxon>
        <taxon>Metazoa</taxon>
        <taxon>Chordata</taxon>
        <taxon>Craniata</taxon>
        <taxon>Vertebrata</taxon>
        <taxon>Euteleostomi</taxon>
        <taxon>Actinopterygii</taxon>
        <taxon>Neopterygii</taxon>
        <taxon>Teleostei</taxon>
        <taxon>Neoteleostei</taxon>
        <taxon>Acanthomorphata</taxon>
        <taxon>Eupercaria</taxon>
        <taxon>Perciformes</taxon>
        <taxon>Notothenioidei</taxon>
        <taxon>Channichthyidae</taxon>
        <taxon>Champsocephalus</taxon>
    </lineage>
</organism>
<feature type="coiled-coil region" evidence="1">
    <location>
        <begin position="2"/>
        <end position="30"/>
    </location>
</feature>
<evidence type="ECO:0000256" key="2">
    <source>
        <dbReference type="SAM" id="MobiDB-lite"/>
    </source>
</evidence>
<gene>
    <name evidence="3" type="ORF">CgunFtcFv8_005362</name>
</gene>
<keyword evidence="1" id="KW-0175">Coiled coil</keyword>
<feature type="compositionally biased region" description="Basic residues" evidence="2">
    <location>
        <begin position="123"/>
        <end position="132"/>
    </location>
</feature>
<evidence type="ECO:0000313" key="4">
    <source>
        <dbReference type="Proteomes" id="UP001331515"/>
    </source>
</evidence>
<comment type="caution">
    <text evidence="3">The sequence shown here is derived from an EMBL/GenBank/DDBJ whole genome shotgun (WGS) entry which is preliminary data.</text>
</comment>
<evidence type="ECO:0000313" key="3">
    <source>
        <dbReference type="EMBL" id="KAK5911162.1"/>
    </source>
</evidence>
<dbReference type="Proteomes" id="UP001331515">
    <property type="component" value="Unassembled WGS sequence"/>
</dbReference>
<protein>
    <submittedName>
        <fullName evidence="3">Uncharacterized protein</fullName>
    </submittedName>
</protein>
<dbReference type="AlphaFoldDB" id="A0AAN8CWA4"/>
<evidence type="ECO:0000256" key="1">
    <source>
        <dbReference type="SAM" id="Coils"/>
    </source>
</evidence>
<sequence>MRLAEEARLIRLQEEKKLAEENKIKDEEDDFLAEEVRVKMAERIRQERERVMQRQLEEIRAQAHAEALSATQTQVEKQVMKVEKAAYVENLTEAITKEWEKELRKKGKLPSDIMPPSEETMRHNGKQKHRAEWRHMGESKMAKINVSQE</sequence>